<reference evidence="1 2" key="1">
    <citation type="submission" date="2019-03" db="EMBL/GenBank/DDBJ databases">
        <title>First draft genome of Liparis tanakae, snailfish: a comprehensive survey of snailfish specific genes.</title>
        <authorList>
            <person name="Kim W."/>
            <person name="Song I."/>
            <person name="Jeong J.-H."/>
            <person name="Kim D."/>
            <person name="Kim S."/>
            <person name="Ryu S."/>
            <person name="Song J.Y."/>
            <person name="Lee S.K."/>
        </authorList>
    </citation>
    <scope>NUCLEOTIDE SEQUENCE [LARGE SCALE GENOMIC DNA]</scope>
    <source>
        <tissue evidence="1">Muscle</tissue>
    </source>
</reference>
<evidence type="ECO:0000313" key="2">
    <source>
        <dbReference type="Proteomes" id="UP000314294"/>
    </source>
</evidence>
<accession>A0A4Z2JAD9</accession>
<dbReference type="AlphaFoldDB" id="A0A4Z2JAD9"/>
<dbReference type="EMBL" id="SRLO01000013">
    <property type="protein sequence ID" value="TNN86774.1"/>
    <property type="molecule type" value="Genomic_DNA"/>
</dbReference>
<keyword evidence="2" id="KW-1185">Reference proteome</keyword>
<protein>
    <submittedName>
        <fullName evidence="1">Uncharacterized protein</fullName>
    </submittedName>
</protein>
<dbReference type="Proteomes" id="UP000314294">
    <property type="component" value="Unassembled WGS sequence"/>
</dbReference>
<evidence type="ECO:0000313" key="1">
    <source>
        <dbReference type="EMBL" id="TNN86774.1"/>
    </source>
</evidence>
<sequence>MGDGGMFEERKGVGCGVEVVKAAQYGIVGKGVLGPHISLEMLCIEPGILGSGLGESAGW</sequence>
<gene>
    <name evidence="1" type="ORF">EYF80_002957</name>
</gene>
<proteinExistence type="predicted"/>
<name>A0A4Z2JAD9_9TELE</name>
<organism evidence="1 2">
    <name type="scientific">Liparis tanakae</name>
    <name type="common">Tanaka's snailfish</name>
    <dbReference type="NCBI Taxonomy" id="230148"/>
    <lineage>
        <taxon>Eukaryota</taxon>
        <taxon>Metazoa</taxon>
        <taxon>Chordata</taxon>
        <taxon>Craniata</taxon>
        <taxon>Vertebrata</taxon>
        <taxon>Euteleostomi</taxon>
        <taxon>Actinopterygii</taxon>
        <taxon>Neopterygii</taxon>
        <taxon>Teleostei</taxon>
        <taxon>Neoteleostei</taxon>
        <taxon>Acanthomorphata</taxon>
        <taxon>Eupercaria</taxon>
        <taxon>Perciformes</taxon>
        <taxon>Cottioidei</taxon>
        <taxon>Cottales</taxon>
        <taxon>Liparidae</taxon>
        <taxon>Liparis</taxon>
    </lineage>
</organism>
<comment type="caution">
    <text evidence="1">The sequence shown here is derived from an EMBL/GenBank/DDBJ whole genome shotgun (WGS) entry which is preliminary data.</text>
</comment>